<dbReference type="EnsemblPlants" id="PNT71567">
    <property type="protein sequence ID" value="PNT71567"/>
    <property type="gene ID" value="BRADI_2g31565v3"/>
</dbReference>
<dbReference type="Gramene" id="PNT71567">
    <property type="protein sequence ID" value="PNT71567"/>
    <property type="gene ID" value="BRADI_2g31565v3"/>
</dbReference>
<reference evidence="1 2" key="1">
    <citation type="journal article" date="2010" name="Nature">
        <title>Genome sequencing and analysis of the model grass Brachypodium distachyon.</title>
        <authorList>
            <consortium name="International Brachypodium Initiative"/>
        </authorList>
    </citation>
    <scope>NUCLEOTIDE SEQUENCE [LARGE SCALE GENOMIC DNA]</scope>
    <source>
        <strain evidence="1 2">Bd21</strain>
    </source>
</reference>
<gene>
    <name evidence="1" type="ORF">BRADI_2g31565v3</name>
</gene>
<dbReference type="Proteomes" id="UP000008810">
    <property type="component" value="Chromosome 2"/>
</dbReference>
<protein>
    <submittedName>
        <fullName evidence="1 2">Uncharacterized protein</fullName>
    </submittedName>
</protein>
<dbReference type="InParanoid" id="A0A2K2DBA0"/>
<dbReference type="EMBL" id="CM000881">
    <property type="protein sequence ID" value="PNT71567.1"/>
    <property type="molecule type" value="Genomic_DNA"/>
</dbReference>
<name>A0A2K2DBA0_BRADI</name>
<accession>A0A2K2DBA0</accession>
<organism evidence="1">
    <name type="scientific">Brachypodium distachyon</name>
    <name type="common">Purple false brome</name>
    <name type="synonym">Trachynia distachya</name>
    <dbReference type="NCBI Taxonomy" id="15368"/>
    <lineage>
        <taxon>Eukaryota</taxon>
        <taxon>Viridiplantae</taxon>
        <taxon>Streptophyta</taxon>
        <taxon>Embryophyta</taxon>
        <taxon>Tracheophyta</taxon>
        <taxon>Spermatophyta</taxon>
        <taxon>Magnoliopsida</taxon>
        <taxon>Liliopsida</taxon>
        <taxon>Poales</taxon>
        <taxon>Poaceae</taxon>
        <taxon>BOP clade</taxon>
        <taxon>Pooideae</taxon>
        <taxon>Stipodae</taxon>
        <taxon>Brachypodieae</taxon>
        <taxon>Brachypodium</taxon>
    </lineage>
</organism>
<evidence type="ECO:0000313" key="1">
    <source>
        <dbReference type="EMBL" id="PNT71567.1"/>
    </source>
</evidence>
<proteinExistence type="predicted"/>
<keyword evidence="3" id="KW-1185">Reference proteome</keyword>
<evidence type="ECO:0000313" key="3">
    <source>
        <dbReference type="Proteomes" id="UP000008810"/>
    </source>
</evidence>
<dbReference type="AlphaFoldDB" id="A0A2K2DBA0"/>
<reference evidence="1" key="2">
    <citation type="submission" date="2017-06" db="EMBL/GenBank/DDBJ databases">
        <title>WGS assembly of Brachypodium distachyon.</title>
        <authorList>
            <consortium name="The International Brachypodium Initiative"/>
            <person name="Lucas S."/>
            <person name="Harmon-Smith M."/>
            <person name="Lail K."/>
            <person name="Tice H."/>
            <person name="Grimwood J."/>
            <person name="Bruce D."/>
            <person name="Barry K."/>
            <person name="Shu S."/>
            <person name="Lindquist E."/>
            <person name="Wang M."/>
            <person name="Pitluck S."/>
            <person name="Vogel J.P."/>
            <person name="Garvin D.F."/>
            <person name="Mockler T.C."/>
            <person name="Schmutz J."/>
            <person name="Rokhsar D."/>
            <person name="Bevan M.W."/>
        </authorList>
    </citation>
    <scope>NUCLEOTIDE SEQUENCE</scope>
    <source>
        <strain evidence="1">Bd21</strain>
    </source>
</reference>
<evidence type="ECO:0000313" key="2">
    <source>
        <dbReference type="EnsemblPlants" id="PNT71567"/>
    </source>
</evidence>
<reference evidence="2" key="3">
    <citation type="submission" date="2018-08" db="UniProtKB">
        <authorList>
            <consortium name="EnsemblPlants"/>
        </authorList>
    </citation>
    <scope>IDENTIFICATION</scope>
    <source>
        <strain evidence="2">cv. Bd21</strain>
    </source>
</reference>
<sequence length="40" mass="4600">MNLPGRLPAGQEYSFSWPQILQQTMVDLCFGERTDENVDI</sequence>